<evidence type="ECO:0000313" key="2">
    <source>
        <dbReference type="EMBL" id="MFC6008206.1"/>
    </source>
</evidence>
<dbReference type="InterPro" id="IPR043130">
    <property type="entry name" value="CDP-OH_PTrfase_TM_dom"/>
</dbReference>
<dbReference type="RefSeq" id="WP_345715101.1">
    <property type="nucleotide sequence ID" value="NZ_BAABFP010000002.1"/>
</dbReference>
<proteinExistence type="predicted"/>
<evidence type="ECO:0000256" key="1">
    <source>
        <dbReference type="SAM" id="Phobius"/>
    </source>
</evidence>
<accession>A0ABW1JH51</accession>
<evidence type="ECO:0000313" key="3">
    <source>
        <dbReference type="Proteomes" id="UP001596189"/>
    </source>
</evidence>
<dbReference type="EMBL" id="JBHSRD010000004">
    <property type="protein sequence ID" value="MFC6008206.1"/>
    <property type="molecule type" value="Genomic_DNA"/>
</dbReference>
<comment type="caution">
    <text evidence="2">The sequence shown here is derived from an EMBL/GenBank/DDBJ whole genome shotgun (WGS) entry which is preliminary data.</text>
</comment>
<dbReference type="Gene3D" id="1.20.120.1760">
    <property type="match status" value="1"/>
</dbReference>
<protein>
    <submittedName>
        <fullName evidence="2">CDP-alcohol phosphatidyltransferase family protein</fullName>
    </submittedName>
</protein>
<name>A0ABW1JH51_9ACTN</name>
<feature type="transmembrane region" description="Helical" evidence="1">
    <location>
        <begin position="231"/>
        <end position="253"/>
    </location>
</feature>
<keyword evidence="1" id="KW-1133">Transmembrane helix</keyword>
<keyword evidence="3" id="KW-1185">Reference proteome</keyword>
<dbReference type="Proteomes" id="UP001596189">
    <property type="component" value="Unassembled WGS sequence"/>
</dbReference>
<organism evidence="2 3">
    <name type="scientific">Angustibacter luteus</name>
    <dbReference type="NCBI Taxonomy" id="658456"/>
    <lineage>
        <taxon>Bacteria</taxon>
        <taxon>Bacillati</taxon>
        <taxon>Actinomycetota</taxon>
        <taxon>Actinomycetes</taxon>
        <taxon>Kineosporiales</taxon>
        <taxon>Kineosporiaceae</taxon>
    </lineage>
</organism>
<sequence>MTTQPPPPSLDELRAITQPASTMDRRNAEHWMARWFLRDVSLRVTRVLIRTPVTANQLTGLMIVVGLLAAIPLGLSGLVTALVGVVAIWVYFLLDLCDGEVARWHRKTSVTGVYLDRVGHYLVEAAVLTAYGFRAGGQELGGWTTLGVAAGLLVVLVKAETDLVDVARTRSGHTVASEASVELKSAVLGRARKAAQVLKVHQLTGALESSLLLVVAAVVDAATGTLHGTQVLLVALAAIAAVMTVLHLASILLSHRLD</sequence>
<keyword evidence="1" id="KW-0812">Transmembrane</keyword>
<feature type="transmembrane region" description="Helical" evidence="1">
    <location>
        <begin position="61"/>
        <end position="94"/>
    </location>
</feature>
<keyword evidence="1" id="KW-0472">Membrane</keyword>
<gene>
    <name evidence="2" type="ORF">ACFQDO_13805</name>
</gene>
<reference evidence="3" key="1">
    <citation type="journal article" date="2019" name="Int. J. Syst. Evol. Microbiol.">
        <title>The Global Catalogue of Microorganisms (GCM) 10K type strain sequencing project: providing services to taxonomists for standard genome sequencing and annotation.</title>
        <authorList>
            <consortium name="The Broad Institute Genomics Platform"/>
            <consortium name="The Broad Institute Genome Sequencing Center for Infectious Disease"/>
            <person name="Wu L."/>
            <person name="Ma J."/>
        </authorList>
    </citation>
    <scope>NUCLEOTIDE SEQUENCE [LARGE SCALE GENOMIC DNA]</scope>
    <source>
        <strain evidence="3">KACC 14249</strain>
    </source>
</reference>